<proteinExistence type="predicted"/>
<sequence length="117" mass="13486">MQNTTSQEVFKVLTVLNDAYATPRGLDLLNILKSHELLSIVCNIPFFREELGLIGSIMIRLVAFMLIPDPSHEMQACQLSIRNLNEYSQYDAISFNKRNSRGRPRGWRMMNTMHEAI</sequence>
<protein>
    <submittedName>
        <fullName evidence="1">Uncharacterized protein</fullName>
    </submittedName>
</protein>
<gene>
    <name evidence="1" type="ORF">CEXT_136431</name>
</gene>
<name>A0AAV4U275_CAEEX</name>
<dbReference type="Proteomes" id="UP001054945">
    <property type="component" value="Unassembled WGS sequence"/>
</dbReference>
<evidence type="ECO:0000313" key="1">
    <source>
        <dbReference type="EMBL" id="GIY51899.1"/>
    </source>
</evidence>
<dbReference type="AlphaFoldDB" id="A0AAV4U275"/>
<reference evidence="1 2" key="1">
    <citation type="submission" date="2021-06" db="EMBL/GenBank/DDBJ databases">
        <title>Caerostris extrusa draft genome.</title>
        <authorList>
            <person name="Kono N."/>
            <person name="Arakawa K."/>
        </authorList>
    </citation>
    <scope>NUCLEOTIDE SEQUENCE [LARGE SCALE GENOMIC DNA]</scope>
</reference>
<accession>A0AAV4U275</accession>
<dbReference type="EMBL" id="BPLR01012174">
    <property type="protein sequence ID" value="GIY51899.1"/>
    <property type="molecule type" value="Genomic_DNA"/>
</dbReference>
<comment type="caution">
    <text evidence="1">The sequence shown here is derived from an EMBL/GenBank/DDBJ whole genome shotgun (WGS) entry which is preliminary data.</text>
</comment>
<keyword evidence="2" id="KW-1185">Reference proteome</keyword>
<evidence type="ECO:0000313" key="2">
    <source>
        <dbReference type="Proteomes" id="UP001054945"/>
    </source>
</evidence>
<organism evidence="1 2">
    <name type="scientific">Caerostris extrusa</name>
    <name type="common">Bark spider</name>
    <name type="synonym">Caerostris bankana</name>
    <dbReference type="NCBI Taxonomy" id="172846"/>
    <lineage>
        <taxon>Eukaryota</taxon>
        <taxon>Metazoa</taxon>
        <taxon>Ecdysozoa</taxon>
        <taxon>Arthropoda</taxon>
        <taxon>Chelicerata</taxon>
        <taxon>Arachnida</taxon>
        <taxon>Araneae</taxon>
        <taxon>Araneomorphae</taxon>
        <taxon>Entelegynae</taxon>
        <taxon>Araneoidea</taxon>
        <taxon>Araneidae</taxon>
        <taxon>Caerostris</taxon>
    </lineage>
</organism>